<dbReference type="OrthoDB" id="446723at2759"/>
<dbReference type="PANTHER" id="PTHR12277">
    <property type="entry name" value="ALPHA/BETA HYDROLASE DOMAIN-CONTAINING PROTEIN"/>
    <property type="match status" value="1"/>
</dbReference>
<protein>
    <submittedName>
        <fullName evidence="2">Alpha/beta-hydrolase</fullName>
    </submittedName>
</protein>
<keyword evidence="1" id="KW-0472">Membrane</keyword>
<gene>
    <name evidence="2" type="ORF">M427DRAFT_156985</name>
</gene>
<organism evidence="2 3">
    <name type="scientific">Gonapodya prolifera (strain JEL478)</name>
    <name type="common">Monoblepharis prolifera</name>
    <dbReference type="NCBI Taxonomy" id="1344416"/>
    <lineage>
        <taxon>Eukaryota</taxon>
        <taxon>Fungi</taxon>
        <taxon>Fungi incertae sedis</taxon>
        <taxon>Chytridiomycota</taxon>
        <taxon>Chytridiomycota incertae sedis</taxon>
        <taxon>Monoblepharidomycetes</taxon>
        <taxon>Monoblepharidales</taxon>
        <taxon>Gonapodyaceae</taxon>
        <taxon>Gonapodya</taxon>
    </lineage>
</organism>
<accession>A0A139A826</accession>
<keyword evidence="1" id="KW-0812">Transmembrane</keyword>
<feature type="transmembrane region" description="Helical" evidence="1">
    <location>
        <begin position="12"/>
        <end position="35"/>
    </location>
</feature>
<dbReference type="Proteomes" id="UP000070544">
    <property type="component" value="Unassembled WGS sequence"/>
</dbReference>
<evidence type="ECO:0000313" key="3">
    <source>
        <dbReference type="Proteomes" id="UP000070544"/>
    </source>
</evidence>
<dbReference type="GO" id="GO:0016787">
    <property type="term" value="F:hydrolase activity"/>
    <property type="evidence" value="ECO:0007669"/>
    <property type="project" value="UniProtKB-KW"/>
</dbReference>
<name>A0A139A826_GONPJ</name>
<dbReference type="STRING" id="1344416.A0A139A826"/>
<keyword evidence="1" id="KW-1133">Transmembrane helix</keyword>
<dbReference type="Gene3D" id="3.40.50.1820">
    <property type="entry name" value="alpha/beta hydrolase"/>
    <property type="match status" value="1"/>
</dbReference>
<sequence>MARTEPPTPMEALKVAIATLASIVASPLIAILLVFPDLQKLLYGHWFRPFWYDVRDPCERGKWRAGSARTVKITTADSVHISGWHILPLDVPPLTLDAEFDASLDFSADTNRQTRKLWIYFHGNVGDRGLPYRLSTVELIKRVDPRAHILVAEYRGFGDSQRVTPTEQGLKEDAIAAWKWAISRGVPPSRIVLFGHSLGTGPASFLYRHLSNPENANSTDCTPHSLLLFCPYSSLPSAASTYATFPLLVPFTILLGRQKTIDIAKAWMTEQWDNVAEMRRLRNMLTSSTERVVIKEPTQATALKGNRLSSPRAFQPTKPRIFIVHGLRDAEIPMQNSFEIFNAIAGREDVGLADPIFDMAAFSNLKETIPTQLSSRDGSLFRVSLPGRAKDIHGSAFLFISSIGTHNNLPTVETVAVLLQKWASETLG</sequence>
<dbReference type="PANTHER" id="PTHR12277:SF81">
    <property type="entry name" value="PROTEIN ABHD13"/>
    <property type="match status" value="1"/>
</dbReference>
<keyword evidence="3" id="KW-1185">Reference proteome</keyword>
<dbReference type="InterPro" id="IPR029058">
    <property type="entry name" value="AB_hydrolase_fold"/>
</dbReference>
<evidence type="ECO:0000313" key="2">
    <source>
        <dbReference type="EMBL" id="KXS12956.1"/>
    </source>
</evidence>
<keyword evidence="2" id="KW-0378">Hydrolase</keyword>
<reference evidence="2 3" key="1">
    <citation type="journal article" date="2015" name="Genome Biol. Evol.">
        <title>Phylogenomic analyses indicate that early fungi evolved digesting cell walls of algal ancestors of land plants.</title>
        <authorList>
            <person name="Chang Y."/>
            <person name="Wang S."/>
            <person name="Sekimoto S."/>
            <person name="Aerts A.L."/>
            <person name="Choi C."/>
            <person name="Clum A."/>
            <person name="LaButti K.M."/>
            <person name="Lindquist E.A."/>
            <person name="Yee Ngan C."/>
            <person name="Ohm R.A."/>
            <person name="Salamov A.A."/>
            <person name="Grigoriev I.V."/>
            <person name="Spatafora J.W."/>
            <person name="Berbee M.L."/>
        </authorList>
    </citation>
    <scope>NUCLEOTIDE SEQUENCE [LARGE SCALE GENOMIC DNA]</scope>
    <source>
        <strain evidence="2 3">JEL478</strain>
    </source>
</reference>
<dbReference type="SUPFAM" id="SSF53474">
    <property type="entry name" value="alpha/beta-Hydrolases"/>
    <property type="match status" value="1"/>
</dbReference>
<dbReference type="EMBL" id="KQ965783">
    <property type="protein sequence ID" value="KXS12956.1"/>
    <property type="molecule type" value="Genomic_DNA"/>
</dbReference>
<proteinExistence type="predicted"/>
<dbReference type="AlphaFoldDB" id="A0A139A826"/>
<evidence type="ECO:0000256" key="1">
    <source>
        <dbReference type="SAM" id="Phobius"/>
    </source>
</evidence>